<name>A0A5D4P4N9_9BACI</name>
<protein>
    <submittedName>
        <fullName evidence="1">Uncharacterized protein</fullName>
    </submittedName>
</protein>
<dbReference type="Proteomes" id="UP000322267">
    <property type="component" value="Unassembled WGS sequence"/>
</dbReference>
<evidence type="ECO:0000313" key="2">
    <source>
        <dbReference type="Proteomes" id="UP000322267"/>
    </source>
</evidence>
<reference evidence="1 2" key="1">
    <citation type="submission" date="2019-08" db="EMBL/GenBank/DDBJ databases">
        <title>Bacillus genomes from the desert of Cuatro Cienegas, Coahuila.</title>
        <authorList>
            <person name="Olmedo-Alvarez G."/>
        </authorList>
    </citation>
    <scope>NUCLEOTIDE SEQUENCE [LARGE SCALE GENOMIC DNA]</scope>
    <source>
        <strain evidence="1 2">CH34_1T</strain>
    </source>
</reference>
<organism evidence="1 2">
    <name type="scientific">Rossellomorea vietnamensis</name>
    <dbReference type="NCBI Taxonomy" id="218284"/>
    <lineage>
        <taxon>Bacteria</taxon>
        <taxon>Bacillati</taxon>
        <taxon>Bacillota</taxon>
        <taxon>Bacilli</taxon>
        <taxon>Bacillales</taxon>
        <taxon>Bacillaceae</taxon>
        <taxon>Rossellomorea</taxon>
    </lineage>
</organism>
<comment type="caution">
    <text evidence="1">The sequence shown here is derived from an EMBL/GenBank/DDBJ whole genome shotgun (WGS) entry which is preliminary data.</text>
</comment>
<sequence>MGSTLAAGALELDCIKSGSALFSPDRQMFSGEEKAVFPFILFGLFDPEGLGAGAGLHKKWKRLDQPRQANVPKRKKGGLPFYSLWVI</sequence>
<evidence type="ECO:0000313" key="1">
    <source>
        <dbReference type="EMBL" id="TYS19642.1"/>
    </source>
</evidence>
<dbReference type="RefSeq" id="WP_148937838.1">
    <property type="nucleotide sequence ID" value="NZ_VTEI01000001.1"/>
</dbReference>
<proteinExistence type="predicted"/>
<accession>A0A5D4P4N9</accession>
<dbReference type="OrthoDB" id="2943836at2"/>
<gene>
    <name evidence="1" type="ORF">FZC78_01025</name>
</gene>
<dbReference type="AlphaFoldDB" id="A0A5D4P4N9"/>
<dbReference type="EMBL" id="VTEI01000001">
    <property type="protein sequence ID" value="TYS19642.1"/>
    <property type="molecule type" value="Genomic_DNA"/>
</dbReference>